<comment type="caution">
    <text evidence="13">Lacks conserved residue(s) required for the propagation of feature annotation.</text>
</comment>
<dbReference type="CDD" id="cd00110">
    <property type="entry name" value="LamG"/>
    <property type="match status" value="3"/>
</dbReference>
<dbReference type="GO" id="GO:0005509">
    <property type="term" value="F:calcium ion binding"/>
    <property type="evidence" value="ECO:0007669"/>
    <property type="project" value="InterPro"/>
</dbReference>
<dbReference type="Pfam" id="PF07898">
    <property type="entry name" value="DUF1676"/>
    <property type="match status" value="1"/>
</dbReference>
<feature type="disulfide bond" evidence="13">
    <location>
        <begin position="624"/>
        <end position="633"/>
    </location>
</feature>
<feature type="disulfide bond" evidence="13">
    <location>
        <begin position="2602"/>
        <end position="2619"/>
    </location>
</feature>
<dbReference type="CDD" id="cd00054">
    <property type="entry name" value="EGF_CA"/>
    <property type="match status" value="3"/>
</dbReference>
<dbReference type="Pfam" id="PF00008">
    <property type="entry name" value="EGF"/>
    <property type="match status" value="1"/>
</dbReference>
<dbReference type="SUPFAM" id="SSF48726">
    <property type="entry name" value="Immunoglobulin"/>
    <property type="match status" value="10"/>
</dbReference>
<dbReference type="PaxDb" id="121845-A0A3Q0ITJ2"/>
<keyword evidence="6" id="KW-0084">Basement membrane</keyword>
<keyword evidence="10" id="KW-0325">Glycoprotein</keyword>
<dbReference type="InterPro" id="IPR013151">
    <property type="entry name" value="Immunoglobulin_dom"/>
</dbReference>
<dbReference type="GO" id="GO:0030424">
    <property type="term" value="C:axon"/>
    <property type="evidence" value="ECO:0007669"/>
    <property type="project" value="TreeGrafter"/>
</dbReference>
<dbReference type="PANTHER" id="PTHR10075:SF100">
    <property type="entry name" value="FASCICLIN-2"/>
    <property type="match status" value="1"/>
</dbReference>
<evidence type="ECO:0000256" key="13">
    <source>
        <dbReference type="PROSITE-ProRule" id="PRU00076"/>
    </source>
</evidence>
<dbReference type="Pfam" id="PF02210">
    <property type="entry name" value="Laminin_G_2"/>
    <property type="match status" value="1"/>
</dbReference>
<dbReference type="FunFam" id="2.60.40.10:FF:000032">
    <property type="entry name" value="palladin isoform X1"/>
    <property type="match status" value="1"/>
</dbReference>
<feature type="domain" description="EGF-like" evidence="18">
    <location>
        <begin position="595"/>
        <end position="634"/>
    </location>
</feature>
<dbReference type="PROSITE" id="PS51115">
    <property type="entry name" value="LAMININ_IVA"/>
    <property type="match status" value="3"/>
</dbReference>
<feature type="disulfide bond" evidence="14">
    <location>
        <begin position="927"/>
        <end position="941"/>
    </location>
</feature>
<dbReference type="InterPro" id="IPR012464">
    <property type="entry name" value="DUF1676"/>
</dbReference>
<dbReference type="InterPro" id="IPR013783">
    <property type="entry name" value="Ig-like_fold"/>
</dbReference>
<feature type="disulfide bond" evidence="13">
    <location>
        <begin position="2621"/>
        <end position="2630"/>
    </location>
</feature>
<dbReference type="Gene3D" id="2.60.120.200">
    <property type="match status" value="3"/>
</dbReference>
<keyword evidence="3" id="KW-0272">Extracellular matrix</keyword>
<keyword evidence="7" id="KW-0130">Cell adhesion</keyword>
<feature type="region of interest" description="Disordered" evidence="15">
    <location>
        <begin position="1"/>
        <end position="34"/>
    </location>
</feature>
<reference evidence="23" key="1">
    <citation type="submission" date="2025-08" db="UniProtKB">
        <authorList>
            <consortium name="RefSeq"/>
        </authorList>
    </citation>
    <scope>IDENTIFICATION</scope>
</reference>
<comment type="subcellular location">
    <subcellularLocation>
        <location evidence="1">Secreted</location>
        <location evidence="1">Extracellular space</location>
        <location evidence="1">Extracellular matrix</location>
        <location evidence="1">Basement membrane</location>
    </subcellularLocation>
</comment>
<dbReference type="Pfam" id="PF24973">
    <property type="entry name" value="EGF_LMN_ATRN"/>
    <property type="match status" value="1"/>
</dbReference>
<evidence type="ECO:0000313" key="22">
    <source>
        <dbReference type="Proteomes" id="UP000079169"/>
    </source>
</evidence>
<feature type="disulfide bond" evidence="13">
    <location>
        <begin position="2922"/>
        <end position="2931"/>
    </location>
</feature>
<feature type="domain" description="Laminin IV type A" evidence="21">
    <location>
        <begin position="301"/>
        <end position="490"/>
    </location>
</feature>
<feature type="domain" description="Laminin G" evidence="17">
    <location>
        <begin position="2940"/>
        <end position="3125"/>
    </location>
</feature>
<dbReference type="InterPro" id="IPR001881">
    <property type="entry name" value="EGF-like_Ca-bd_dom"/>
</dbReference>
<feature type="domain" description="Ig-like" evidence="20">
    <location>
        <begin position="2229"/>
        <end position="2299"/>
    </location>
</feature>
<dbReference type="PANTHER" id="PTHR10075">
    <property type="entry name" value="BASIGIN RELATED"/>
    <property type="match status" value="1"/>
</dbReference>
<dbReference type="SMART" id="SM00281">
    <property type="entry name" value="LamB"/>
    <property type="match status" value="3"/>
</dbReference>
<dbReference type="PROSITE" id="PS01248">
    <property type="entry name" value="EGF_LAM_1"/>
    <property type="match status" value="4"/>
</dbReference>
<dbReference type="Pfam" id="PF00054">
    <property type="entry name" value="Laminin_G_1"/>
    <property type="match status" value="2"/>
</dbReference>
<feature type="domain" description="Ig-like" evidence="20">
    <location>
        <begin position="2045"/>
        <end position="2129"/>
    </location>
</feature>
<keyword evidence="4" id="KW-0732">Signal</keyword>
<dbReference type="InterPro" id="IPR001791">
    <property type="entry name" value="Laminin_G"/>
</dbReference>
<organism evidence="22 23">
    <name type="scientific">Diaphorina citri</name>
    <name type="common">Asian citrus psyllid</name>
    <dbReference type="NCBI Taxonomy" id="121845"/>
    <lineage>
        <taxon>Eukaryota</taxon>
        <taxon>Metazoa</taxon>
        <taxon>Ecdysozoa</taxon>
        <taxon>Arthropoda</taxon>
        <taxon>Hexapoda</taxon>
        <taxon>Insecta</taxon>
        <taxon>Pterygota</taxon>
        <taxon>Neoptera</taxon>
        <taxon>Paraneoptera</taxon>
        <taxon>Hemiptera</taxon>
        <taxon>Sternorrhyncha</taxon>
        <taxon>Psylloidea</taxon>
        <taxon>Psyllidae</taxon>
        <taxon>Diaphorininae</taxon>
        <taxon>Diaphorina</taxon>
    </lineage>
</organism>
<feature type="domain" description="Ig-like" evidence="20">
    <location>
        <begin position="1477"/>
        <end position="1560"/>
    </location>
</feature>
<dbReference type="PROSITE" id="PS50025">
    <property type="entry name" value="LAM_G_DOMAIN"/>
    <property type="match status" value="3"/>
</dbReference>
<feature type="domain" description="Laminin IV type A" evidence="21">
    <location>
        <begin position="679"/>
        <end position="859"/>
    </location>
</feature>
<dbReference type="Pfam" id="PF07679">
    <property type="entry name" value="I-set"/>
    <property type="match status" value="3"/>
</dbReference>
<accession>A0A3Q0ITJ2</accession>
<evidence type="ECO:0000256" key="10">
    <source>
        <dbReference type="ARBA" id="ARBA00023180"/>
    </source>
</evidence>
<evidence type="ECO:0000259" key="19">
    <source>
        <dbReference type="PROSITE" id="PS50027"/>
    </source>
</evidence>
<dbReference type="Gene3D" id="2.60.40.10">
    <property type="entry name" value="Immunoglobulins"/>
    <property type="match status" value="10"/>
</dbReference>
<dbReference type="InterPro" id="IPR000034">
    <property type="entry name" value="Laminin_IV"/>
</dbReference>
<evidence type="ECO:0000256" key="5">
    <source>
        <dbReference type="ARBA" id="ARBA00022737"/>
    </source>
</evidence>
<evidence type="ECO:0000256" key="1">
    <source>
        <dbReference type="ARBA" id="ARBA00004302"/>
    </source>
</evidence>
<dbReference type="FunFam" id="2.10.25.10:FF:000454">
    <property type="entry name" value="Laminin subunit alpha 1"/>
    <property type="match status" value="1"/>
</dbReference>
<dbReference type="InterPro" id="IPR000742">
    <property type="entry name" value="EGF"/>
</dbReference>
<dbReference type="GO" id="GO:0098632">
    <property type="term" value="F:cell-cell adhesion mediator activity"/>
    <property type="evidence" value="ECO:0007669"/>
    <property type="project" value="TreeGrafter"/>
</dbReference>
<protein>
    <submittedName>
        <fullName evidence="23">Basement membrane-specific heparan sulfate proteoglycan core protein</fullName>
    </submittedName>
</protein>
<dbReference type="SMART" id="SM00179">
    <property type="entry name" value="EGF_CA"/>
    <property type="match status" value="4"/>
</dbReference>
<keyword evidence="16" id="KW-0472">Membrane</keyword>
<evidence type="ECO:0000256" key="4">
    <source>
        <dbReference type="ARBA" id="ARBA00022729"/>
    </source>
</evidence>
<dbReference type="SUPFAM" id="SSF49899">
    <property type="entry name" value="Concanavalin A-like lectins/glucanases"/>
    <property type="match status" value="3"/>
</dbReference>
<feature type="disulfide bond" evidence="14">
    <location>
        <begin position="967"/>
        <end position="976"/>
    </location>
</feature>
<evidence type="ECO:0000256" key="12">
    <source>
        <dbReference type="ARBA" id="ARBA00023319"/>
    </source>
</evidence>
<feature type="domain" description="Laminin IV type A" evidence="21">
    <location>
        <begin position="1022"/>
        <end position="1201"/>
    </location>
</feature>
<feature type="compositionally biased region" description="Polar residues" evidence="15">
    <location>
        <begin position="1"/>
        <end position="23"/>
    </location>
</feature>
<keyword evidence="13" id="KW-0245">EGF-like domain</keyword>
<dbReference type="KEGG" id="dci:103509453"/>
<evidence type="ECO:0000256" key="6">
    <source>
        <dbReference type="ARBA" id="ARBA00022869"/>
    </source>
</evidence>
<dbReference type="CDD" id="cd00096">
    <property type="entry name" value="Ig"/>
    <property type="match status" value="1"/>
</dbReference>
<dbReference type="PROSITE" id="PS00022">
    <property type="entry name" value="EGF_1"/>
    <property type="match status" value="6"/>
</dbReference>
<feature type="domain" description="Laminin G" evidence="17">
    <location>
        <begin position="2413"/>
        <end position="2594"/>
    </location>
</feature>
<dbReference type="SMART" id="SM00408">
    <property type="entry name" value="IGc2"/>
    <property type="match status" value="10"/>
</dbReference>
<dbReference type="PROSITE" id="PS50027">
    <property type="entry name" value="EGF_LAM_2"/>
    <property type="match status" value="2"/>
</dbReference>
<dbReference type="GO" id="GO:0005604">
    <property type="term" value="C:basement membrane"/>
    <property type="evidence" value="ECO:0007669"/>
    <property type="project" value="UniProtKB-SubCell"/>
</dbReference>
<feature type="domain" description="EGF-like" evidence="18">
    <location>
        <begin position="2592"/>
        <end position="2631"/>
    </location>
</feature>
<dbReference type="FunFam" id="2.10.25.10:FF:000065">
    <property type="entry name" value="Laminin subunit beta 1"/>
    <property type="match status" value="1"/>
</dbReference>
<dbReference type="InterPro" id="IPR003599">
    <property type="entry name" value="Ig_sub"/>
</dbReference>
<dbReference type="InterPro" id="IPR036179">
    <property type="entry name" value="Ig-like_dom_sf"/>
</dbReference>
<evidence type="ECO:0000256" key="2">
    <source>
        <dbReference type="ARBA" id="ARBA00022525"/>
    </source>
</evidence>
<evidence type="ECO:0000259" key="17">
    <source>
        <dbReference type="PROSITE" id="PS50025"/>
    </source>
</evidence>
<feature type="domain" description="Laminin G" evidence="17">
    <location>
        <begin position="2673"/>
        <end position="2858"/>
    </location>
</feature>
<dbReference type="SUPFAM" id="SSF57196">
    <property type="entry name" value="EGF/Laminin"/>
    <property type="match status" value="4"/>
</dbReference>
<dbReference type="Pfam" id="PF00047">
    <property type="entry name" value="ig"/>
    <property type="match status" value="1"/>
</dbReference>
<keyword evidence="16" id="KW-0812">Transmembrane</keyword>
<dbReference type="STRING" id="121845.A0A3Q0ITJ2"/>
<evidence type="ECO:0000256" key="8">
    <source>
        <dbReference type="ARBA" id="ARBA00023054"/>
    </source>
</evidence>
<evidence type="ECO:0000259" key="21">
    <source>
        <dbReference type="PROSITE" id="PS51115"/>
    </source>
</evidence>
<keyword evidence="16" id="KW-1133">Transmembrane helix</keyword>
<dbReference type="InterPro" id="IPR007110">
    <property type="entry name" value="Ig-like_dom"/>
</dbReference>
<evidence type="ECO:0000256" key="11">
    <source>
        <dbReference type="ARBA" id="ARBA00023292"/>
    </source>
</evidence>
<keyword evidence="9 13" id="KW-1015">Disulfide bond</keyword>
<keyword evidence="12" id="KW-0393">Immunoglobulin domain</keyword>
<feature type="domain" description="Ig-like" evidence="20">
    <location>
        <begin position="1687"/>
        <end position="1774"/>
    </location>
</feature>
<dbReference type="SMART" id="SM00180">
    <property type="entry name" value="EGF_Lam"/>
    <property type="match status" value="5"/>
</dbReference>
<dbReference type="Gene3D" id="2.170.300.10">
    <property type="entry name" value="Tie2 ligand-binding domain superfamily"/>
    <property type="match status" value="2"/>
</dbReference>
<keyword evidence="2" id="KW-0964">Secreted</keyword>
<keyword evidence="5" id="KW-0677">Repeat</keyword>
<dbReference type="Pfam" id="PF13927">
    <property type="entry name" value="Ig_3"/>
    <property type="match status" value="4"/>
</dbReference>
<keyword evidence="11 14" id="KW-0424">Laminin EGF-like domain</keyword>
<evidence type="ECO:0000256" key="14">
    <source>
        <dbReference type="PROSITE-ProRule" id="PRU00460"/>
    </source>
</evidence>
<evidence type="ECO:0000256" key="15">
    <source>
        <dbReference type="SAM" id="MobiDB-lite"/>
    </source>
</evidence>
<feature type="domain" description="Ig-like" evidence="20">
    <location>
        <begin position="1874"/>
        <end position="1959"/>
    </location>
</feature>
<dbReference type="InterPro" id="IPR056863">
    <property type="entry name" value="LMN_ATRN_NET-like_EGF"/>
</dbReference>
<evidence type="ECO:0000259" key="18">
    <source>
        <dbReference type="PROSITE" id="PS50026"/>
    </source>
</evidence>
<dbReference type="InterPro" id="IPR002049">
    <property type="entry name" value="LE_dom"/>
</dbReference>
<keyword evidence="8" id="KW-0175">Coiled coil</keyword>
<feature type="domain" description="Ig-like" evidence="20">
    <location>
        <begin position="2325"/>
        <end position="2402"/>
    </location>
</feature>
<dbReference type="GeneID" id="103509453"/>
<proteinExistence type="predicted"/>
<feature type="disulfide bond" evidence="14">
    <location>
        <begin position="915"/>
        <end position="924"/>
    </location>
</feature>
<dbReference type="InterPro" id="IPR003598">
    <property type="entry name" value="Ig_sub2"/>
</dbReference>
<feature type="domain" description="Laminin EGF-like" evidence="19">
    <location>
        <begin position="949"/>
        <end position="996"/>
    </location>
</feature>
<dbReference type="SMART" id="SM00181">
    <property type="entry name" value="EGF"/>
    <property type="match status" value="7"/>
</dbReference>
<dbReference type="Pfam" id="PF00052">
    <property type="entry name" value="Laminin_B"/>
    <property type="match status" value="3"/>
</dbReference>
<gene>
    <name evidence="23" type="primary">LOC103509453</name>
</gene>
<evidence type="ECO:0000256" key="9">
    <source>
        <dbReference type="ARBA" id="ARBA00023157"/>
    </source>
</evidence>
<dbReference type="GO" id="GO:0048513">
    <property type="term" value="P:animal organ development"/>
    <property type="evidence" value="ECO:0007669"/>
    <property type="project" value="UniProtKB-ARBA"/>
</dbReference>
<feature type="domain" description="Laminin EGF-like" evidence="19">
    <location>
        <begin position="896"/>
        <end position="943"/>
    </location>
</feature>
<evidence type="ECO:0000313" key="23">
    <source>
        <dbReference type="RefSeq" id="XP_026679579.1"/>
    </source>
</evidence>
<keyword evidence="22" id="KW-1185">Reference proteome</keyword>
<dbReference type="Proteomes" id="UP000079169">
    <property type="component" value="Unplaced"/>
</dbReference>
<feature type="domain" description="Ig-like" evidence="20">
    <location>
        <begin position="1781"/>
        <end position="1869"/>
    </location>
</feature>
<dbReference type="PROSITE" id="PS50026">
    <property type="entry name" value="EGF_3"/>
    <property type="match status" value="4"/>
</dbReference>
<evidence type="ECO:0000259" key="20">
    <source>
        <dbReference type="PROSITE" id="PS50835"/>
    </source>
</evidence>
<dbReference type="PROSITE" id="PS50835">
    <property type="entry name" value="IG_LIKE"/>
    <property type="match status" value="10"/>
</dbReference>
<dbReference type="PROSITE" id="PS01186">
    <property type="entry name" value="EGF_2"/>
    <property type="match status" value="4"/>
</dbReference>
<feature type="domain" description="Ig-like" evidence="20">
    <location>
        <begin position="1373"/>
        <end position="1458"/>
    </location>
</feature>
<dbReference type="SMART" id="SM00409">
    <property type="entry name" value="IG"/>
    <property type="match status" value="11"/>
</dbReference>
<dbReference type="CDD" id="cd00055">
    <property type="entry name" value="EGF_Lam"/>
    <property type="match status" value="5"/>
</dbReference>
<dbReference type="GO" id="GO:0007411">
    <property type="term" value="P:axon guidance"/>
    <property type="evidence" value="ECO:0007669"/>
    <property type="project" value="TreeGrafter"/>
</dbReference>
<feature type="domain" description="Ig-like" evidence="20">
    <location>
        <begin position="1563"/>
        <end position="1662"/>
    </location>
</feature>
<evidence type="ECO:0000256" key="7">
    <source>
        <dbReference type="ARBA" id="ARBA00022889"/>
    </source>
</evidence>
<dbReference type="Gene3D" id="2.10.25.10">
    <property type="entry name" value="Laminin"/>
    <property type="match status" value="6"/>
</dbReference>
<feature type="domain" description="Ig-like" evidence="20">
    <location>
        <begin position="2136"/>
        <end position="2221"/>
    </location>
</feature>
<dbReference type="RefSeq" id="XP_026679579.1">
    <property type="nucleotide sequence ID" value="XM_026823778.1"/>
</dbReference>
<dbReference type="Pfam" id="PF00053">
    <property type="entry name" value="EGF_laminin"/>
    <property type="match status" value="5"/>
</dbReference>
<feature type="disulfide bond" evidence="13">
    <location>
        <begin position="2883"/>
        <end position="2892"/>
    </location>
</feature>
<name>A0A3Q0ITJ2_DIACI</name>
<feature type="domain" description="EGF-like" evidence="18">
    <location>
        <begin position="2854"/>
        <end position="2893"/>
    </location>
</feature>
<dbReference type="InterPro" id="IPR013320">
    <property type="entry name" value="ConA-like_dom_sf"/>
</dbReference>
<dbReference type="GO" id="GO:0007156">
    <property type="term" value="P:homophilic cell adhesion via plasma membrane adhesion molecules"/>
    <property type="evidence" value="ECO:0007669"/>
    <property type="project" value="TreeGrafter"/>
</dbReference>
<dbReference type="SMART" id="SM00282">
    <property type="entry name" value="LamG"/>
    <property type="match status" value="3"/>
</dbReference>
<feature type="transmembrane region" description="Helical" evidence="16">
    <location>
        <begin position="153"/>
        <end position="172"/>
    </location>
</feature>
<sequence length="3125" mass="344309">MDLNETLSEGSNQVNKAPTNTSKEQSEHLPNPNTNWKFLSDPIKQIKINVINSLKYYNDKVKTNTTLFNLDNFQVNLIKKSKVLDDGSVLNARNISDDELDEHLIDNFMRAIQSHQINMEFANTSVESGKEGVLNNFVSVEGRGKKKKKGDGGIGLACSVALAMTLAGLMFIKMITLKAMLLSLLSLLISFSMKKGGGLEPIVQFFRHFQESDQGAYSCEAINVRGPPVFATPDTILVVNRVMPPSYQCKPGTFGEFATSQKDCLNCFGFGVAADCYPANLYVYILPYPLTPFRLVNVYLSENNDFNVRRDQQSAFQPYLRALGRNSFKITSSGLEPDVRQEIYPYFAFPDTYHGNQLKSYGGHIKYTVRYTAGDRELKTPEIIIDGNGYTLIYRVPEDSLRQNTDFEVNAKLVPGYWFKLREPRGPGSNQPLSPATREEIMMVLANVEDILIKTLYTDGSEGETFITDIRMESAHPQDSGQGKAVSVEECRCPAGYTGLSCEECAPGFIRKTQGPWLGQCRRDDIGCPVGTYGDPSRNIPCQECPCPLTTPSNQFTRKCRLDFDNQPTCECPPGYKGRRCESCTPGYVGNPISAGDYCRPSSPVCDAEGSLSTMPDENGRCKCKDLTTGLHCNQCKENAFHLSGFNPRGCISCFCMGVTQRCSSSNWHRSQISSSFTRDVQDFKLVKYSETDYPITNLNVNTNAREIVFYDFTPTSQDVYYWSLPAKFLGDKVASYGGNLSYTVRHVPVPGGQSSKNNAVDVEIVGGDGVHLLYYSQTPVEPNQPVTISAPLYEQYWQSSEGQTATREQILKTLANIQNIFIKATYTTNTREAGLRFVSLDTAEDRNTGQAKAHEVEQCVCPQGYAGLSCELCDAGYTAQPAGYSEPSAHRCEPCYCNGHSTDCDPLTGTCYNCRDFTTGDHCDRCLPGYVGDPARRIPCEPQDVPRCDCDPAGMSTCTDNNQCVCKINVEGIRCDRCRPNTFDLSASHPEGCMQCFCSSVADQCRSSNLYTTQIPMLFFNDSHGFTLTDRNRQQTISSGFTIELANNEIGYKDSSLRGQRLYWSLPNQFTGNRITSYGGKLTWTQRYTAGPGAINFDDTDVVIYGNGISLYWDHDEKLIPNSPKTYSVPLIERGWRRLSPNGARDASRADLLTVLSNVESILIRASHASNTITTYLSDLSLDTAVVERTEQGRATQIEVCSCPPGYKGYSCESCADGYYRNYDNSCQKCPCNGHESSCGLAANNTVVCNCAPGYSGARCHSIAGIMVELRPDYVDEEVGSVIRFCCKYKSREPLSIEFETIYSGNRTGESEINPPQELYRHSEWGAERYWNVTISDGLLYVTCRVRNAAGVMIGRLSTVIGKGASITTEPPQSFYPPKPTIQVTVREPAIQIVALGTKMTPVSIRWSKEGGPMSSHVMDDGQGGLIIRRVSYSDSGVYVCTATDNFNVVTSHATLTVGSDIPQDRLKYSPVTEMPRVQLHPKYQDVRVGDRVEFRCDASGVPTPSLEWIKNQRDPLNPEFHFDNGIFRIDRVQASDAGVYFCRATNEVGQDTQAVQLNVIPNTADAGTNTDVFLHIEPPQYTGPGGVQVILRCTAPYLPSTENTIIKWSRKDTGYLPSEAYDRNGTLTISNPSIEDSGIYICTAQSIGGSVQGSKESEVNIATNGGGYSPGSPTPAYQTPVYTPPAYGNYEVQVTPRQQSAPEGSQVTIECKSNDPSATIKWSKDNQEQLPPNMIAGETLIINGITKADEGVYICSIQNAQGNVFQDYASIQVDKREMPRIRIHPNASQTFIVGDRADIQCVLEAGEPSPTQTWIRPDNDGKFGPDVEVYQELGVLRFNNIATGDEGKYTCIAENSAGKEVMNAYIHVLTLPAVTITPSEYVSVRPGEPLTLECEATGRPMPTVSWVKYIAPFDRNLERDELTSRAVYTIASVRESDAGQYKCIGKNSAGTEEKVITVAVEHRPEYGPISPRPGADILPDGDEYYRPEPEEGEYVYAVGSNASISCSVVPDVRLENSGYYRCSAFISGTLYSADYNLKIEKPPRITLRPVRQTVKPGDIANIRCSAIGATPISIRWQPLQGYFPSHVVEYNGELRFNGIRIEDAGKYTCIANNSVGTTDSTAEVIVTSFAGEVTQFVSAENHEVTVYEGGDAELKCNTYYAPGRNAYIKWSRADGLPLQRYAEGNVLRITNARLQDSGKYKCEIQGHDSFRGSDYVKLNVERASRNPEIIIEQTSPANDRSIMQGDSVDLECKPSVNVNVTWTKLGGSIAMNVLINDKLLRVPDVRLENSGYYRCSAFISGTLYSADYNLKIETTPLYSNDAPAFNPVSTKEAPYGSKITLTCNNDLEAPVEYTWSKRSNGHVLPFGAFSRENTLTLQEIKNSDAGMYVCKVSNKDMTVEIPSILLVTDSVPLFTQKPLSYLALPTLTDAHLHFSIELSFKPTDYNGLIMYTGDSNMKSYKGKGDFVSFGLEDGYPVFRFDVGSGPALVKSNFSVDMNEWHTVTLKRNRRKGMMFVDGIGPFSGESQGAFQGLDLSELVYIGAVPDFGEIHPSAGFSNGFKGCVSRLKYNKTEFELFKMAVERVGVDSCNTCKSSKHNNCINNGLCQDAATRIGYTCICPPGFSGDRCSVLGEPCYPGACGDGSCQDVDGAMKCLCPIGTAGKRCEQKIKILQPAFKHGSYLAYPTPKTMRKFKVSLRLNPRDVRDGIILYSGQSDDGLGDFISLAIREKHMEFRFDTGSGLVVLRSKVTLVPHEWVVVTIIKDFKEGKLSVGGEPLIVGSTPGEKLQVLNLRTPLYLGGYNIYHVTPSLSVEVTEGFHGCISTIDVLGSELDLINSAVDSANIMDCSDLESSPVCAPKPCQNYGICYPTDTSERGYNCSCLTGYSGDHCEKENNMCMKGDVCKNGGMCKVTPDSYECLCSLGYAPPNCAKRVSIGSEVHFLGEGYVELKKELIEERRNEETIAFDFVTDDKNALLLWNGQPSYKNGIGREFIAVAVVNGYLEYSYDLGDGVVTIKFSKKPVNDGIKHSVNVTRINKFGSLEVDSVIVGKGESPGSQDVINTRGNIYLGGTPNMDLMTGGRYVHPMSGLMMNIHIQNKHISNIGSSASSGLHVMPWIRNQQRK</sequence>
<evidence type="ECO:0000256" key="16">
    <source>
        <dbReference type="SAM" id="Phobius"/>
    </source>
</evidence>
<dbReference type="InterPro" id="IPR013098">
    <property type="entry name" value="Ig_I-set"/>
</dbReference>
<evidence type="ECO:0000256" key="3">
    <source>
        <dbReference type="ARBA" id="ARBA00022530"/>
    </source>
</evidence>
<dbReference type="GO" id="GO:0005886">
    <property type="term" value="C:plasma membrane"/>
    <property type="evidence" value="ECO:0007669"/>
    <property type="project" value="TreeGrafter"/>
</dbReference>
<feature type="domain" description="EGF-like" evidence="18">
    <location>
        <begin position="2895"/>
        <end position="2932"/>
    </location>
</feature>
<dbReference type="GO" id="GO:0070593">
    <property type="term" value="P:dendrite self-avoidance"/>
    <property type="evidence" value="ECO:0007669"/>
    <property type="project" value="TreeGrafter"/>
</dbReference>